<dbReference type="InterPro" id="IPR000120">
    <property type="entry name" value="Amidase"/>
</dbReference>
<keyword evidence="3" id="KW-1185">Reference proteome</keyword>
<accession>A0A1G7IM60</accession>
<sequence>MSDWTGMSAAELGRAIGKGEIDPVALAQSFLDKIGAHPLKDRIYARLTPERALAEAEAARDRAAAGQRRSPLDGVPVSWKDLFDTAGVATEAGSKLLAGRIPDEDAEVLKVATAMGLVCLGKTHMSELAFSGLGLNPMTATPPSVNDADAVAGGSSSGAAASVAFGLAAAGIGSDTGGSVRIPSCWNDLVGLKTTSGRVSLKGVVPLAVGFDTVGPLCRTVEDAALVFAALEGRTAPDLTGASVEGKRFARLRTIVEDDLRAEPAAGYERALAKLTGAGAEIVDLEVPEVAIPMADAGILYTGEAWALWGEVIEADPEAMFAPIRERFESGRSVSAADYIRAWNRMIAAREAWAKATAGFDAVLCPTAPILPPNVAKLLEGGDYYVTENLLALRNTRVGNVMGTCTLTLPTGVPSCGISLMCPPNDEDRLLRLGAGAEKALS</sequence>
<dbReference type="Proteomes" id="UP000198994">
    <property type="component" value="Unassembled WGS sequence"/>
</dbReference>
<dbReference type="STRING" id="282683.SAMN04488105_11352"/>
<dbReference type="SUPFAM" id="SSF75304">
    <property type="entry name" value="Amidase signature (AS) enzymes"/>
    <property type="match status" value="1"/>
</dbReference>
<dbReference type="EMBL" id="FNAV01000013">
    <property type="protein sequence ID" value="SDF13810.1"/>
    <property type="molecule type" value="Genomic_DNA"/>
</dbReference>
<dbReference type="InterPro" id="IPR020556">
    <property type="entry name" value="Amidase_CS"/>
</dbReference>
<keyword evidence="2" id="KW-0808">Transferase</keyword>
<protein>
    <submittedName>
        <fullName evidence="2">Aspartyl-tRNA(Asn)/glutamyl-tRNA(Gln) amidotransferase subunit A</fullName>
    </submittedName>
</protein>
<dbReference type="InterPro" id="IPR023631">
    <property type="entry name" value="Amidase_dom"/>
</dbReference>
<gene>
    <name evidence="2" type="ORF">SAMN04488105_11352</name>
</gene>
<dbReference type="OrthoDB" id="9811471at2"/>
<dbReference type="PANTHER" id="PTHR11895:SF176">
    <property type="entry name" value="AMIDASE AMID-RELATED"/>
    <property type="match status" value="1"/>
</dbReference>
<dbReference type="RefSeq" id="WP_089962068.1">
    <property type="nucleotide sequence ID" value="NZ_FNAV01000013.1"/>
</dbReference>
<dbReference type="InterPro" id="IPR036928">
    <property type="entry name" value="AS_sf"/>
</dbReference>
<organism evidence="2 3">
    <name type="scientific">Salipiger thiooxidans</name>
    <dbReference type="NCBI Taxonomy" id="282683"/>
    <lineage>
        <taxon>Bacteria</taxon>
        <taxon>Pseudomonadati</taxon>
        <taxon>Pseudomonadota</taxon>
        <taxon>Alphaproteobacteria</taxon>
        <taxon>Rhodobacterales</taxon>
        <taxon>Roseobacteraceae</taxon>
        <taxon>Salipiger</taxon>
    </lineage>
</organism>
<feature type="domain" description="Amidase" evidence="1">
    <location>
        <begin position="27"/>
        <end position="431"/>
    </location>
</feature>
<dbReference type="PANTHER" id="PTHR11895">
    <property type="entry name" value="TRANSAMIDASE"/>
    <property type="match status" value="1"/>
</dbReference>
<evidence type="ECO:0000313" key="2">
    <source>
        <dbReference type="EMBL" id="SDF13810.1"/>
    </source>
</evidence>
<evidence type="ECO:0000313" key="3">
    <source>
        <dbReference type="Proteomes" id="UP000198994"/>
    </source>
</evidence>
<dbReference type="Pfam" id="PF01425">
    <property type="entry name" value="Amidase"/>
    <property type="match status" value="1"/>
</dbReference>
<evidence type="ECO:0000259" key="1">
    <source>
        <dbReference type="Pfam" id="PF01425"/>
    </source>
</evidence>
<name>A0A1G7IM60_9RHOB</name>
<dbReference type="PROSITE" id="PS00571">
    <property type="entry name" value="AMIDASES"/>
    <property type="match status" value="1"/>
</dbReference>
<reference evidence="3" key="1">
    <citation type="submission" date="2016-10" db="EMBL/GenBank/DDBJ databases">
        <authorList>
            <person name="Varghese N."/>
            <person name="Submissions S."/>
        </authorList>
    </citation>
    <scope>NUCLEOTIDE SEQUENCE [LARGE SCALE GENOMIC DNA]</scope>
    <source>
        <strain evidence="3">DSM 10146</strain>
    </source>
</reference>
<dbReference type="AlphaFoldDB" id="A0A1G7IM60"/>
<dbReference type="GO" id="GO:0016740">
    <property type="term" value="F:transferase activity"/>
    <property type="evidence" value="ECO:0007669"/>
    <property type="project" value="UniProtKB-KW"/>
</dbReference>
<proteinExistence type="predicted"/>
<dbReference type="Gene3D" id="3.90.1300.10">
    <property type="entry name" value="Amidase signature (AS) domain"/>
    <property type="match status" value="1"/>
</dbReference>